<evidence type="ECO:0000313" key="2">
    <source>
        <dbReference type="Proteomes" id="UP000502005"/>
    </source>
</evidence>
<dbReference type="RefSeq" id="WP_208714919.1">
    <property type="nucleotide sequence ID" value="NZ_CP024768.1"/>
</dbReference>
<dbReference type="AlphaFoldDB" id="A0A6B9FYG7"/>
<dbReference type="EMBL" id="CP024768">
    <property type="protein sequence ID" value="QGY29048.1"/>
    <property type="molecule type" value="Genomic_DNA"/>
</dbReference>
<organism evidence="1 2">
    <name type="scientific">Pantoea cypripedii</name>
    <name type="common">Pectobacterium cypripedii</name>
    <name type="synonym">Erwinia cypripedii</name>
    <dbReference type="NCBI Taxonomy" id="55209"/>
    <lineage>
        <taxon>Bacteria</taxon>
        <taxon>Pseudomonadati</taxon>
        <taxon>Pseudomonadota</taxon>
        <taxon>Gammaproteobacteria</taxon>
        <taxon>Enterobacterales</taxon>
        <taxon>Erwiniaceae</taxon>
        <taxon>Pantoea</taxon>
    </lineage>
</organism>
<accession>A0A6B9FYG7</accession>
<name>A0A6B9FYG7_PANCY</name>
<evidence type="ECO:0000313" key="1">
    <source>
        <dbReference type="EMBL" id="QGY29048.1"/>
    </source>
</evidence>
<sequence length="129" mass="14419">METELNSSIDNVALCAAYLSKNIEFIANDIEPKKKTVFSQSANSIMFIILPRYHRGLKVDCVIETGTALAELALLKLMHVQSQELVSYIGKKDRNFADWVNGCLMDFIAKAARKYQERNSSQLSGVLSS</sequence>
<protein>
    <submittedName>
        <fullName evidence="1">Uncharacterized protein</fullName>
    </submittedName>
</protein>
<gene>
    <name evidence="1" type="ORF">CUN67_08945</name>
</gene>
<reference evidence="1 2" key="1">
    <citation type="submission" date="2017-11" db="EMBL/GenBank/DDBJ databases">
        <title>Genome sequence of Pantoea cypripedii NE1.</title>
        <authorList>
            <person name="Nascimento F.X."/>
        </authorList>
    </citation>
    <scope>NUCLEOTIDE SEQUENCE [LARGE SCALE GENOMIC DNA]</scope>
    <source>
        <strain evidence="1 2">NE1</strain>
    </source>
</reference>
<proteinExistence type="predicted"/>
<dbReference type="Proteomes" id="UP000502005">
    <property type="component" value="Chromosome"/>
</dbReference>